<comment type="caution">
    <text evidence="3">The sequence shown here is derived from an EMBL/GenBank/DDBJ whole genome shotgun (WGS) entry which is preliminary data.</text>
</comment>
<sequence>MKRLGLFVLIGMALLSEVQAQRSFSDDKATFFNQVMTRLRALDTEPARKVAFDFNNAWTGAFTSANQDMIHSIALQMDKKGYGFDPFFWYYFSYLAFANAQANLPSSDIAQVLKINDQMVKTMNREEYRNFLLGLNMFMARRIIGKSKNVLALTDNGTFQFKLLDEYIEPVEQIEEPIEEKEPLNPPDNKGSLWSGPQNDDWNSGQNDPWADDADPWDDQKDDPWADDADPWADDGKSSYDDNWVDSENVWGYDDSGEVFEEKADRQFVETIAQDYVAGLQAKYRHPALEGPAIQLENNSMLIVTPYDSMRIKETDGTFLLKNRVYAGENAVINWPADNRNFKGAVVNLGKFYIRADRADFWSPNATLTFPKLFQGSVSGAYEFKSQTRKPNQLSNFPKFTSNESNIDLILPMTNVRYSGGIEISGNRLSGASVSRRPGKLTLLDGKGNQAILRSERFEFRADSVITSASARLTIKHGSDSLIHPSVEVFYDTKTRKLALLRTKEYNVTPFVSSYFQVNVNAQIINWDMKTDSINFSILNGKDLIPVTIESRDFFSQERFSRLSAGFQFHPVITSVFYANKFNTREFADQEIANHFNVPLKQVRGAMKLLKQFGFAKYNPETGLVQLNDKAFHYHDASGQKVDYDNLLIPSLSPNLPNATWRLDSGDMKVTGVSRFYYTSDFKVYAEPKDQVMTLLKGRNIEMDGMVNAGDFQYKGKDYLFDYDQFLINLQQVDSIRIQIELPDSLKQAGQEKVSLQNHLNETSGTLYLDDPRNKSGLKSSAAFPDFVSESDAIVYFDGPEVLNGAYDKSVKFIIPPFDSDSLSSQEAIRFDGTFNSGGIFPNFEETLSLQPDQSLGFIHQIPPEGYTLYGTTARTYENIRLSNQGMRGKGKIDFITSTIYSKDFVYYPDSVAAYGTGGVIRPGEANGASYPEAVLGPYRMHWEPRIDSMFLRNIRKPFKFYNATAELDGAVNITSRGVYGVGTMLTRGSRAVSQELTFKEFSYSARHAKFAILTNNPDKPAMAGDDIRLNFDLKNGTALIQPEKAGVAALSFPYAQMRTSITNAVWNLDDSTVTMTKPKNVPIASSYFYTTRKDLDSLAFNAEQATYDFNSRELNVKGIPYIIVADAKIIPENNETTILENFELQSFNNAELIIDTLNAYHYLYNGEVKIISRNKFIGSAMYRLVSGADTFAIKFDQFVLSEVFVDGKPKLMTTSGGEVLAKENLIIAPGFYYKGAAKMFAYKKALELNGAVKLMLSDPAYDYWILFERNDNNPEIAIDVETALYDNEDPVVAGLQYDLRGSLYTTFLADKKNDSDEDFFKAKGILTYDTASLTYRIEKPSKTLGESYDGHTLIYDDKTKNIIFEGPVSFFSPYAQKVKIEASVLGNGNATTNEYNIDAFLAITLQNSQTFMDLMSEDLLDIIERLGPPLANDISLELLYKLANFTSDRVAKAYEKASLKDYKPLYTSAENLEKSLVISGVKMKWSQAHKSFYNTTKLAISNIYDNDVNAKLDGFIEIKKDDSNNDAMNIFIQAAPGTWYFISYASNNLLMYSSNSKFNDEVTAKSNYGKSKPGELVLVLGDENETLSFINDFREKYFGITDPYDLVSPDEVNLDDETFDTIEESDDDGFGF</sequence>
<keyword evidence="4" id="KW-1185">Reference proteome</keyword>
<proteinExistence type="predicted"/>
<evidence type="ECO:0000256" key="2">
    <source>
        <dbReference type="SAM" id="SignalP"/>
    </source>
</evidence>
<name>A0ABW7N8H9_9BACT</name>
<evidence type="ECO:0000313" key="4">
    <source>
        <dbReference type="Proteomes" id="UP001610063"/>
    </source>
</evidence>
<dbReference type="Proteomes" id="UP001610063">
    <property type="component" value="Unassembled WGS sequence"/>
</dbReference>
<reference evidence="3 4" key="1">
    <citation type="journal article" date="2013" name="Int. J. Syst. Evol. Microbiol.">
        <title>Marinoscillum luteum sp. nov., isolated from marine sediment.</title>
        <authorList>
            <person name="Cha I.T."/>
            <person name="Park S.J."/>
            <person name="Kim S.J."/>
            <person name="Kim J.G."/>
            <person name="Jung M.Y."/>
            <person name="Shin K.S."/>
            <person name="Kwon K.K."/>
            <person name="Yang S.H."/>
            <person name="Seo Y.S."/>
            <person name="Rhee S.K."/>
        </authorList>
    </citation>
    <scope>NUCLEOTIDE SEQUENCE [LARGE SCALE GENOMIC DNA]</scope>
    <source>
        <strain evidence="3 4">KCTC 23939</strain>
    </source>
</reference>
<dbReference type="RefSeq" id="WP_395417379.1">
    <property type="nucleotide sequence ID" value="NZ_JBIPKE010000016.1"/>
</dbReference>
<protein>
    <submittedName>
        <fullName evidence="3">Uncharacterized protein</fullName>
    </submittedName>
</protein>
<evidence type="ECO:0000313" key="3">
    <source>
        <dbReference type="EMBL" id="MFH6983861.1"/>
    </source>
</evidence>
<gene>
    <name evidence="3" type="ORF">ACHKAR_10435</name>
</gene>
<organism evidence="3 4">
    <name type="scientific">Marinoscillum luteum</name>
    <dbReference type="NCBI Taxonomy" id="861051"/>
    <lineage>
        <taxon>Bacteria</taxon>
        <taxon>Pseudomonadati</taxon>
        <taxon>Bacteroidota</taxon>
        <taxon>Cytophagia</taxon>
        <taxon>Cytophagales</taxon>
        <taxon>Reichenbachiellaceae</taxon>
        <taxon>Marinoscillum</taxon>
    </lineage>
</organism>
<dbReference type="EMBL" id="JBIPKE010000016">
    <property type="protein sequence ID" value="MFH6983861.1"/>
    <property type="molecule type" value="Genomic_DNA"/>
</dbReference>
<feature type="chain" id="PRO_5045301676" evidence="2">
    <location>
        <begin position="21"/>
        <end position="1633"/>
    </location>
</feature>
<keyword evidence="2" id="KW-0732">Signal</keyword>
<accession>A0ABW7N8H9</accession>
<feature type="signal peptide" evidence="2">
    <location>
        <begin position="1"/>
        <end position="20"/>
    </location>
</feature>
<feature type="region of interest" description="Disordered" evidence="1">
    <location>
        <begin position="177"/>
        <end position="241"/>
    </location>
</feature>
<evidence type="ECO:0000256" key="1">
    <source>
        <dbReference type="SAM" id="MobiDB-lite"/>
    </source>
</evidence>
<feature type="compositionally biased region" description="Polar residues" evidence="1">
    <location>
        <begin position="195"/>
        <end position="207"/>
    </location>
</feature>